<evidence type="ECO:0000313" key="1">
    <source>
        <dbReference type="EMBL" id="URG48871.1"/>
    </source>
</evidence>
<dbReference type="KEGG" id="pqu:IG609_019405"/>
<accession>A0A9Q2EW98</accession>
<dbReference type="AlphaFoldDB" id="A0A9Q2EW98"/>
<evidence type="ECO:0000313" key="2">
    <source>
        <dbReference type="Proteomes" id="UP000806577"/>
    </source>
</evidence>
<gene>
    <name evidence="1" type="ORF">IG609_019405</name>
</gene>
<name>A0A9Q2EW98_9GAMM</name>
<dbReference type="EMBL" id="CP065177">
    <property type="protein sequence ID" value="URG48871.1"/>
    <property type="molecule type" value="Genomic_DNA"/>
</dbReference>
<keyword evidence="2" id="KW-1185">Reference proteome</keyword>
<dbReference type="Proteomes" id="UP000806577">
    <property type="component" value="Chromosome"/>
</dbReference>
<organism evidence="1 2">
    <name type="scientific">Pectobacterium quasiaquaticum</name>
    <dbReference type="NCBI Taxonomy" id="2774015"/>
    <lineage>
        <taxon>Bacteria</taxon>
        <taxon>Pseudomonadati</taxon>
        <taxon>Pseudomonadota</taxon>
        <taxon>Gammaproteobacteria</taxon>
        <taxon>Enterobacterales</taxon>
        <taxon>Pectobacteriaceae</taxon>
        <taxon>Pectobacterium</taxon>
    </lineage>
</organism>
<proteinExistence type="predicted"/>
<protein>
    <submittedName>
        <fullName evidence="1">Uncharacterized protein</fullName>
    </submittedName>
</protein>
<reference evidence="1 2" key="1">
    <citation type="journal article" date="2021" name="Int. J. Syst. Evol. Microbiol.">
        <title>&lt;i&gt;Pectobacterium quasiaquaticum&lt;/i&gt; sp. nov., isolated from waterways.</title>
        <authorList>
            <person name="Ben Moussa H."/>
            <person name="Pedron J."/>
            <person name="Bertrand C."/>
            <person name="Hecquet A."/>
            <person name="Barny M.A."/>
        </authorList>
    </citation>
    <scope>NUCLEOTIDE SEQUENCE [LARGE SCALE GENOMIC DNA]</scope>
    <source>
        <strain evidence="1 2">A477-S1-J17</strain>
    </source>
</reference>
<sequence length="331" mass="38947">MNIYFIEWNANYEKLMLANLSELGIKEKNNVMKHFTKNNIKLKKIGISNKLFVKIHHFLKLREIKHDDLIICNGFSVLGCLDLIKSIDCKKVLIIRDTIIHLEKGMKENKKWLLPKNDFINTVRDQFDIIYSFDPDDCKKFNLTFLNQFLPYTNKNISDILKDKNSTFSNEKSCFFIGEYREERETYLNEIYDCLNSVNYQSDFYLVDKKKQSKNYPSFCKNESLSYDENVKKVIRSDVIIEINHAGQKGVTLRAIEALVFDKKLITNNVHIMEYDFYNPDRFFILSHDDIKSLPNFLNAKTTPTLDSIANKYSADYMVNTIMADINHLEK</sequence>
<dbReference type="RefSeq" id="WP_193400638.1">
    <property type="nucleotide sequence ID" value="NZ_CP065177.1"/>
</dbReference>